<dbReference type="OrthoDB" id="9805307at2"/>
<dbReference type="Proteomes" id="UP000320806">
    <property type="component" value="Unassembled WGS sequence"/>
</dbReference>
<organism evidence="3 4">
    <name type="scientific">Yimella lutea</name>
    <dbReference type="NCBI Taxonomy" id="587872"/>
    <lineage>
        <taxon>Bacteria</taxon>
        <taxon>Bacillati</taxon>
        <taxon>Actinomycetota</taxon>
        <taxon>Actinomycetes</taxon>
        <taxon>Micrococcales</taxon>
        <taxon>Dermacoccaceae</taxon>
        <taxon>Yimella</taxon>
    </lineage>
</organism>
<dbReference type="Pfam" id="PF01557">
    <property type="entry name" value="FAA_hydrolase"/>
    <property type="match status" value="1"/>
</dbReference>
<dbReference type="EMBL" id="VFMO01000001">
    <property type="protein sequence ID" value="TQJ14498.1"/>
    <property type="molecule type" value="Genomic_DNA"/>
</dbReference>
<dbReference type="GO" id="GO:0018773">
    <property type="term" value="F:acetylpyruvate hydrolase activity"/>
    <property type="evidence" value="ECO:0007669"/>
    <property type="project" value="TreeGrafter"/>
</dbReference>
<dbReference type="InterPro" id="IPR036663">
    <property type="entry name" value="Fumarylacetoacetase_C_sf"/>
</dbReference>
<comment type="caution">
    <text evidence="3">The sequence shown here is derived from an EMBL/GenBank/DDBJ whole genome shotgun (WGS) entry which is preliminary data.</text>
</comment>
<dbReference type="PANTHER" id="PTHR11820">
    <property type="entry name" value="ACYLPYRUVASE"/>
    <property type="match status" value="1"/>
</dbReference>
<proteinExistence type="predicted"/>
<name>A0A542EGP6_9MICO</name>
<evidence type="ECO:0000259" key="2">
    <source>
        <dbReference type="Pfam" id="PF01557"/>
    </source>
</evidence>
<dbReference type="SUPFAM" id="SSF56529">
    <property type="entry name" value="FAH"/>
    <property type="match status" value="1"/>
</dbReference>
<dbReference type="GO" id="GO:0046872">
    <property type="term" value="F:metal ion binding"/>
    <property type="evidence" value="ECO:0007669"/>
    <property type="project" value="UniProtKB-KW"/>
</dbReference>
<evidence type="ECO:0000313" key="4">
    <source>
        <dbReference type="Proteomes" id="UP000320806"/>
    </source>
</evidence>
<accession>A0A542EGP6</accession>
<evidence type="ECO:0000313" key="3">
    <source>
        <dbReference type="EMBL" id="TQJ14498.1"/>
    </source>
</evidence>
<protein>
    <submittedName>
        <fullName evidence="3">2-keto-4-pentenoate hydratase/2-oxohepta-3-ene-1,7-dioic acid hydratase in catechol pathway</fullName>
    </submittedName>
</protein>
<dbReference type="PANTHER" id="PTHR11820:SF7">
    <property type="entry name" value="ACYLPYRUVASE FAHD1, MITOCHONDRIAL"/>
    <property type="match status" value="1"/>
</dbReference>
<sequence>MKFTRLPGKSNHRTDYAVLYANSWYSVSSLTDRTIDNPVKLLAAITTEPVISGRVTRRLDEVTALRVDLAHAPTLADRRLPIWGAGLNYRGHSKDLAAAQPSDGPGSYLRPATCLIDNGETIMLPPQSSRVTAEAELGLILGQSCKNVKRSDWRSAVAAVTVVLDLTAEDAIRKNPRHIPWAKGFDSFCSIGPVLVALADLSDDQLMSLTVSTRLNGETVASAPVADMKYDCGFLVEYFTAGRTLPAGTVICTGTPGAAPLADGDVVTATVDGVGELSHPITAGAIDRG</sequence>
<dbReference type="AlphaFoldDB" id="A0A542EGP6"/>
<keyword evidence="4" id="KW-1185">Reference proteome</keyword>
<reference evidence="3 4" key="1">
    <citation type="submission" date="2019-06" db="EMBL/GenBank/DDBJ databases">
        <title>Sequencing the genomes of 1000 actinobacteria strains.</title>
        <authorList>
            <person name="Klenk H.-P."/>
        </authorList>
    </citation>
    <scope>NUCLEOTIDE SEQUENCE [LARGE SCALE GENOMIC DNA]</scope>
    <source>
        <strain evidence="3 4">DSM 19828</strain>
    </source>
</reference>
<keyword evidence="1" id="KW-0479">Metal-binding</keyword>
<gene>
    <name evidence="3" type="ORF">FB459_1964</name>
</gene>
<dbReference type="InterPro" id="IPR011234">
    <property type="entry name" value="Fumarylacetoacetase-like_C"/>
</dbReference>
<evidence type="ECO:0000256" key="1">
    <source>
        <dbReference type="ARBA" id="ARBA00022723"/>
    </source>
</evidence>
<dbReference type="Gene3D" id="3.90.850.10">
    <property type="entry name" value="Fumarylacetoacetase-like, C-terminal domain"/>
    <property type="match status" value="1"/>
</dbReference>
<dbReference type="RefSeq" id="WP_141928300.1">
    <property type="nucleotide sequence ID" value="NZ_BAABCI010000029.1"/>
</dbReference>
<feature type="domain" description="Fumarylacetoacetase-like C-terminal" evidence="2">
    <location>
        <begin position="82"/>
        <end position="281"/>
    </location>
</feature>